<dbReference type="PROSITE" id="PS51048">
    <property type="entry name" value="SGS"/>
    <property type="match status" value="1"/>
</dbReference>
<dbReference type="InterPro" id="IPR008978">
    <property type="entry name" value="HSP20-like_chaperone"/>
</dbReference>
<dbReference type="GO" id="GO:0051087">
    <property type="term" value="F:protein-folding chaperone binding"/>
    <property type="evidence" value="ECO:0007669"/>
    <property type="project" value="InterPro"/>
</dbReference>
<sequence length="144" mass="17126">MIHEWYETREEAKIIIYPISEDVKTVVRTEEILSINMLSSTYTIRIIHEYTVEGYRRANDQLEITLKKPFSKKWTKLDSVPVMSFEKQKEIKTDKETLSNDPVMNMFMEVYANASDDIKREMNKSFYESSGTELRTHRKTDKDE</sequence>
<dbReference type="STRING" id="935791.I3EIF4"/>
<dbReference type="InterPro" id="IPR044563">
    <property type="entry name" value="Sgt1-like"/>
</dbReference>
<dbReference type="Proteomes" id="UP000002872">
    <property type="component" value="Unassembled WGS sequence"/>
</dbReference>
<evidence type="ECO:0000313" key="3">
    <source>
        <dbReference type="Proteomes" id="UP000002872"/>
    </source>
</evidence>
<gene>
    <name evidence="2" type="ORF">NEQG_00820</name>
</gene>
<evidence type="ECO:0000313" key="2">
    <source>
        <dbReference type="EMBL" id="EIJ89001.1"/>
    </source>
</evidence>
<dbReference type="InterPro" id="IPR007699">
    <property type="entry name" value="SGS_dom"/>
</dbReference>
<dbReference type="EMBL" id="GL870877">
    <property type="protein sequence ID" value="EIJ89001.1"/>
    <property type="molecule type" value="Genomic_DNA"/>
</dbReference>
<dbReference type="HOGENOM" id="CLU_1796987_0_0_1"/>
<name>I3EIF4_NEMP3</name>
<dbReference type="VEuPathDB" id="MicrosporidiaDB:NEQG_00820"/>
<feature type="domain" description="SGS" evidence="1">
    <location>
        <begin position="63"/>
        <end position="144"/>
    </location>
</feature>
<accession>I3EIF4</accession>
<dbReference type="OrthoDB" id="1898560at2759"/>
<proteinExistence type="predicted"/>
<keyword evidence="3" id="KW-1185">Reference proteome</keyword>
<protein>
    <recommendedName>
        <fullName evidence="1">SGS domain-containing protein</fullName>
    </recommendedName>
</protein>
<evidence type="ECO:0000259" key="1">
    <source>
        <dbReference type="PROSITE" id="PS51048"/>
    </source>
</evidence>
<dbReference type="PANTHER" id="PTHR45862">
    <property type="entry name" value="PROTEIN SGT1 HOMOLOG"/>
    <property type="match status" value="1"/>
</dbReference>
<dbReference type="AlphaFoldDB" id="I3EIF4"/>
<dbReference type="SUPFAM" id="SSF49764">
    <property type="entry name" value="HSP20-like chaperones"/>
    <property type="match status" value="1"/>
</dbReference>
<dbReference type="InParanoid" id="I3EIF4"/>
<reference evidence="2" key="1">
    <citation type="submission" date="2011-01" db="EMBL/GenBank/DDBJ databases">
        <title>The Genome Sequence of Nematocida parisii strain ERTm3.</title>
        <authorList>
            <consortium name="The Broad Institute Genome Sequencing Platform"/>
            <consortium name="The Broad Institute Genome Sequencing Center for Infectious Disease"/>
            <person name="Cuomo C."/>
            <person name="Troemel E."/>
            <person name="Young S.K."/>
            <person name="Zeng Q."/>
            <person name="Gargeya S."/>
            <person name="Fitzgerald M."/>
            <person name="Haas B."/>
            <person name="Abouelleil A."/>
            <person name="Alvarado L."/>
            <person name="Arachchi H.M."/>
            <person name="Berlin A."/>
            <person name="Chapman S.B."/>
            <person name="Gearin G."/>
            <person name="Goldberg J."/>
            <person name="Griggs A."/>
            <person name="Gujja S."/>
            <person name="Hansen M."/>
            <person name="Heiman D."/>
            <person name="Howarth C."/>
            <person name="Larimer J."/>
            <person name="Lui A."/>
            <person name="MacDonald P.J.P."/>
            <person name="McCowen C."/>
            <person name="Montmayeur A."/>
            <person name="Murphy C."/>
            <person name="Neiman D."/>
            <person name="Pearson M."/>
            <person name="Priest M."/>
            <person name="Roberts A."/>
            <person name="Saif S."/>
            <person name="Shea T."/>
            <person name="Sisk P."/>
            <person name="Stolte C."/>
            <person name="Sykes S."/>
            <person name="Wortman J."/>
            <person name="Nusbaum C."/>
            <person name="Birren B."/>
        </authorList>
    </citation>
    <scope>NUCLEOTIDE SEQUENCE</scope>
    <source>
        <strain evidence="2">ERTm3</strain>
    </source>
</reference>
<dbReference type="Pfam" id="PF05002">
    <property type="entry name" value="SGS"/>
    <property type="match status" value="1"/>
</dbReference>
<dbReference type="OMA" id="EWYETRE"/>
<organism evidence="2 3">
    <name type="scientific">Nematocida parisii (strain ERTm3)</name>
    <name type="common">Nematode killer fungus</name>
    <dbReference type="NCBI Taxonomy" id="935791"/>
    <lineage>
        <taxon>Eukaryota</taxon>
        <taxon>Fungi</taxon>
        <taxon>Fungi incertae sedis</taxon>
        <taxon>Microsporidia</taxon>
        <taxon>Nematocida</taxon>
    </lineage>
</organism>